<accession>A0A5B7HAA4</accession>
<organism evidence="2 3">
    <name type="scientific">Portunus trituberculatus</name>
    <name type="common">Swimming crab</name>
    <name type="synonym">Neptunus trituberculatus</name>
    <dbReference type="NCBI Taxonomy" id="210409"/>
    <lineage>
        <taxon>Eukaryota</taxon>
        <taxon>Metazoa</taxon>
        <taxon>Ecdysozoa</taxon>
        <taxon>Arthropoda</taxon>
        <taxon>Crustacea</taxon>
        <taxon>Multicrustacea</taxon>
        <taxon>Malacostraca</taxon>
        <taxon>Eumalacostraca</taxon>
        <taxon>Eucarida</taxon>
        <taxon>Decapoda</taxon>
        <taxon>Pleocyemata</taxon>
        <taxon>Brachyura</taxon>
        <taxon>Eubrachyura</taxon>
        <taxon>Portunoidea</taxon>
        <taxon>Portunidae</taxon>
        <taxon>Portuninae</taxon>
        <taxon>Portunus</taxon>
    </lineage>
</organism>
<proteinExistence type="predicted"/>
<dbReference type="AlphaFoldDB" id="A0A5B7HAA4"/>
<keyword evidence="3" id="KW-1185">Reference proteome</keyword>
<gene>
    <name evidence="2" type="ORF">E2C01_059802</name>
</gene>
<sequence>MTVQGRPVRERSGGGYDGRGAARRASRGRAQVCTQSGAPAVTTLIENEMRLKPPETIHD</sequence>
<evidence type="ECO:0000313" key="2">
    <source>
        <dbReference type="EMBL" id="MPC65664.1"/>
    </source>
</evidence>
<protein>
    <submittedName>
        <fullName evidence="2">Uncharacterized protein</fullName>
    </submittedName>
</protein>
<name>A0A5B7HAA4_PORTR</name>
<dbReference type="Proteomes" id="UP000324222">
    <property type="component" value="Unassembled WGS sequence"/>
</dbReference>
<reference evidence="2 3" key="1">
    <citation type="submission" date="2019-05" db="EMBL/GenBank/DDBJ databases">
        <title>Another draft genome of Portunus trituberculatus and its Hox gene families provides insights of decapod evolution.</title>
        <authorList>
            <person name="Jeong J.-H."/>
            <person name="Song I."/>
            <person name="Kim S."/>
            <person name="Choi T."/>
            <person name="Kim D."/>
            <person name="Ryu S."/>
            <person name="Kim W."/>
        </authorList>
    </citation>
    <scope>NUCLEOTIDE SEQUENCE [LARGE SCALE GENOMIC DNA]</scope>
    <source>
        <tissue evidence="2">Muscle</tissue>
    </source>
</reference>
<comment type="caution">
    <text evidence="2">The sequence shown here is derived from an EMBL/GenBank/DDBJ whole genome shotgun (WGS) entry which is preliminary data.</text>
</comment>
<evidence type="ECO:0000256" key="1">
    <source>
        <dbReference type="SAM" id="MobiDB-lite"/>
    </source>
</evidence>
<evidence type="ECO:0000313" key="3">
    <source>
        <dbReference type="Proteomes" id="UP000324222"/>
    </source>
</evidence>
<feature type="region of interest" description="Disordered" evidence="1">
    <location>
        <begin position="1"/>
        <end position="35"/>
    </location>
</feature>
<dbReference type="EMBL" id="VSRR010023667">
    <property type="protein sequence ID" value="MPC65664.1"/>
    <property type="molecule type" value="Genomic_DNA"/>
</dbReference>